<dbReference type="SUPFAM" id="SSF103473">
    <property type="entry name" value="MFS general substrate transporter"/>
    <property type="match status" value="1"/>
</dbReference>
<dbReference type="PANTHER" id="PTHR42718:SF9">
    <property type="entry name" value="MAJOR FACILITATOR SUPERFAMILY MULTIDRUG TRANSPORTER MFSC"/>
    <property type="match status" value="1"/>
</dbReference>
<feature type="transmembrane region" description="Helical" evidence="8">
    <location>
        <begin position="83"/>
        <end position="102"/>
    </location>
</feature>
<accession>A0A6L5I208</accession>
<keyword evidence="3" id="KW-0813">Transport</keyword>
<dbReference type="InterPro" id="IPR011701">
    <property type="entry name" value="MFS"/>
</dbReference>
<dbReference type="InterPro" id="IPR004638">
    <property type="entry name" value="EmrB-like"/>
</dbReference>
<evidence type="ECO:0000256" key="2">
    <source>
        <dbReference type="ARBA" id="ARBA00008537"/>
    </source>
</evidence>
<evidence type="ECO:0000256" key="4">
    <source>
        <dbReference type="ARBA" id="ARBA00022475"/>
    </source>
</evidence>
<evidence type="ECO:0000256" key="6">
    <source>
        <dbReference type="ARBA" id="ARBA00022989"/>
    </source>
</evidence>
<dbReference type="CDD" id="cd17503">
    <property type="entry name" value="MFS_LmrB_MDR_like"/>
    <property type="match status" value="1"/>
</dbReference>
<feature type="transmembrane region" description="Helical" evidence="8">
    <location>
        <begin position="479"/>
        <end position="497"/>
    </location>
</feature>
<keyword evidence="4" id="KW-1003">Cell membrane</keyword>
<feature type="transmembrane region" description="Helical" evidence="8">
    <location>
        <begin position="54"/>
        <end position="76"/>
    </location>
</feature>
<dbReference type="Proteomes" id="UP000478064">
    <property type="component" value="Unassembled WGS sequence"/>
</dbReference>
<feature type="transmembrane region" description="Helical" evidence="8">
    <location>
        <begin position="203"/>
        <end position="222"/>
    </location>
</feature>
<feature type="transmembrane region" description="Helical" evidence="8">
    <location>
        <begin position="273"/>
        <end position="297"/>
    </location>
</feature>
<dbReference type="Gene3D" id="1.20.1250.20">
    <property type="entry name" value="MFS general substrate transporter like domains"/>
    <property type="match status" value="1"/>
</dbReference>
<dbReference type="EMBL" id="WIVU01000167">
    <property type="protein sequence ID" value="MQU09593.1"/>
    <property type="molecule type" value="Genomic_DNA"/>
</dbReference>
<comment type="similarity">
    <text evidence="2">Belongs to the major facilitator superfamily. EmrB family.</text>
</comment>
<name>A0A6L5I208_9PSED</name>
<dbReference type="InterPro" id="IPR020846">
    <property type="entry name" value="MFS_dom"/>
</dbReference>
<dbReference type="GO" id="GO:0005886">
    <property type="term" value="C:plasma membrane"/>
    <property type="evidence" value="ECO:0007669"/>
    <property type="project" value="UniProtKB-SubCell"/>
</dbReference>
<feature type="transmembrane region" description="Helical" evidence="8">
    <location>
        <begin position="12"/>
        <end position="34"/>
    </location>
</feature>
<evidence type="ECO:0000256" key="1">
    <source>
        <dbReference type="ARBA" id="ARBA00004651"/>
    </source>
</evidence>
<keyword evidence="6 8" id="KW-1133">Transmembrane helix</keyword>
<feature type="transmembrane region" description="Helical" evidence="8">
    <location>
        <begin position="234"/>
        <end position="253"/>
    </location>
</feature>
<evidence type="ECO:0000313" key="10">
    <source>
        <dbReference type="EMBL" id="MQU09593.1"/>
    </source>
</evidence>
<feature type="transmembrane region" description="Helical" evidence="8">
    <location>
        <begin position="142"/>
        <end position="163"/>
    </location>
</feature>
<feature type="transmembrane region" description="Helical" evidence="8">
    <location>
        <begin position="108"/>
        <end position="130"/>
    </location>
</feature>
<dbReference type="PROSITE" id="PS50850">
    <property type="entry name" value="MFS"/>
    <property type="match status" value="1"/>
</dbReference>
<evidence type="ECO:0000256" key="7">
    <source>
        <dbReference type="ARBA" id="ARBA00023136"/>
    </source>
</evidence>
<feature type="transmembrane region" description="Helical" evidence="8">
    <location>
        <begin position="169"/>
        <end position="191"/>
    </location>
</feature>
<sequence length="510" mass="54638">MEERAYPPLTGTSLVLAALCLSLGNFLVVLDTTIANVSIPTISGNLGVSSTEGAWVITSYAVAEAITVPLTGWLASRYGQVRLFIACVLGFTLFSALCGMAQSLESLILFRVLQGFAGGPMIPMSATLILSIFPKSKANMAVALWGMTTVTAPIFGPLLGGIICDNWHWSWIFLINVPIGLAIGASAWWLLRKRETATQRLPIDKVGILLLTVFVFSFQVMLDKGRELDWFESQLVVNCGIVSAISLGLFVIWELTERHPVVDLSVFRSWTWLVSAITLAFVFGLFIGNIVITPLWLQQVMGYTPTWAGFATAQIGVLAVVTAPIVGALMNRVDPRAIMTAGIGFFALSFFMRAQLNTDAAFWDVSLPLIVIGAGLPAIIIVLTAFGVSDLPREKVADGAALQSFVRVMSIAVGSSLSLTYWEHAGRANRAELVNAMDPGNVSQSLNAAATQGFPADAALAAFSQMADRQAAMLGTNDFYALATVLIVLFSGLIWMAKRPKGPLESGGGH</sequence>
<feature type="transmembrane region" description="Helical" evidence="8">
    <location>
        <begin position="337"/>
        <end position="354"/>
    </location>
</feature>
<evidence type="ECO:0000256" key="3">
    <source>
        <dbReference type="ARBA" id="ARBA00022448"/>
    </source>
</evidence>
<feature type="transmembrane region" description="Helical" evidence="8">
    <location>
        <begin position="366"/>
        <end position="388"/>
    </location>
</feature>
<dbReference type="AlphaFoldDB" id="A0A6L5I208"/>
<comment type="subcellular location">
    <subcellularLocation>
        <location evidence="1">Cell membrane</location>
        <topology evidence="1">Multi-pass membrane protein</topology>
    </subcellularLocation>
</comment>
<protein>
    <submittedName>
        <fullName evidence="10">DHA2 family efflux MFS transporter permease subunit</fullName>
    </submittedName>
</protein>
<dbReference type="NCBIfam" id="TIGR00711">
    <property type="entry name" value="efflux_EmrB"/>
    <property type="match status" value="1"/>
</dbReference>
<gene>
    <name evidence="10" type="ORF">GHO27_28590</name>
</gene>
<keyword evidence="5 8" id="KW-0812">Transmembrane</keyword>
<feature type="domain" description="Major facilitator superfamily (MFS) profile" evidence="9">
    <location>
        <begin position="17"/>
        <end position="501"/>
    </location>
</feature>
<dbReference type="PRINTS" id="PR01036">
    <property type="entry name" value="TCRTETB"/>
</dbReference>
<evidence type="ECO:0000256" key="8">
    <source>
        <dbReference type="SAM" id="Phobius"/>
    </source>
</evidence>
<dbReference type="GO" id="GO:0022857">
    <property type="term" value="F:transmembrane transporter activity"/>
    <property type="evidence" value="ECO:0007669"/>
    <property type="project" value="InterPro"/>
</dbReference>
<dbReference type="Gene3D" id="1.20.1720.10">
    <property type="entry name" value="Multidrug resistance protein D"/>
    <property type="match status" value="1"/>
</dbReference>
<evidence type="ECO:0000256" key="5">
    <source>
        <dbReference type="ARBA" id="ARBA00022692"/>
    </source>
</evidence>
<evidence type="ECO:0000313" key="11">
    <source>
        <dbReference type="Proteomes" id="UP000478064"/>
    </source>
</evidence>
<dbReference type="Pfam" id="PF07690">
    <property type="entry name" value="MFS_1"/>
    <property type="match status" value="1"/>
</dbReference>
<dbReference type="PANTHER" id="PTHR42718">
    <property type="entry name" value="MAJOR FACILITATOR SUPERFAMILY MULTIDRUG TRANSPORTER MFSC"/>
    <property type="match status" value="1"/>
</dbReference>
<comment type="caution">
    <text evidence="10">The sequence shown here is derived from an EMBL/GenBank/DDBJ whole genome shotgun (WGS) entry which is preliminary data.</text>
</comment>
<dbReference type="InterPro" id="IPR036259">
    <property type="entry name" value="MFS_trans_sf"/>
</dbReference>
<keyword evidence="7 8" id="KW-0472">Membrane</keyword>
<proteinExistence type="inferred from homology"/>
<feature type="transmembrane region" description="Helical" evidence="8">
    <location>
        <begin position="309"/>
        <end position="330"/>
    </location>
</feature>
<reference evidence="10 11" key="1">
    <citation type="submission" date="2019-10" db="EMBL/GenBank/DDBJ databases">
        <title>Evaluation of single-gene subtyping targets for Pseudomonas.</title>
        <authorList>
            <person name="Reichler S.J."/>
            <person name="Orsi R.H."/>
            <person name="Wiedmann M."/>
            <person name="Martin N.H."/>
            <person name="Murphy S.I."/>
        </authorList>
    </citation>
    <scope>NUCLEOTIDE SEQUENCE [LARGE SCALE GENOMIC DNA]</scope>
    <source>
        <strain evidence="10 11">FSL R10-1637</strain>
    </source>
</reference>
<organism evidence="10 11">
    <name type="scientific">Pseudomonas helleri</name>
    <dbReference type="NCBI Taxonomy" id="1608996"/>
    <lineage>
        <taxon>Bacteria</taxon>
        <taxon>Pseudomonadati</taxon>
        <taxon>Pseudomonadota</taxon>
        <taxon>Gammaproteobacteria</taxon>
        <taxon>Pseudomonadales</taxon>
        <taxon>Pseudomonadaceae</taxon>
        <taxon>Pseudomonas</taxon>
    </lineage>
</organism>
<evidence type="ECO:0000259" key="9">
    <source>
        <dbReference type="PROSITE" id="PS50850"/>
    </source>
</evidence>